<evidence type="ECO:0000256" key="6">
    <source>
        <dbReference type="PROSITE-ProRule" id="PRU00169"/>
    </source>
</evidence>
<dbReference type="InterPro" id="IPR003018">
    <property type="entry name" value="GAF"/>
</dbReference>
<dbReference type="InterPro" id="IPR005467">
    <property type="entry name" value="His_kinase_dom"/>
</dbReference>
<dbReference type="SMART" id="SM00387">
    <property type="entry name" value="HATPase_c"/>
    <property type="match status" value="1"/>
</dbReference>
<dbReference type="SMART" id="SM00388">
    <property type="entry name" value="HisKA"/>
    <property type="match status" value="1"/>
</dbReference>
<dbReference type="InterPro" id="IPR003594">
    <property type="entry name" value="HATPase_dom"/>
</dbReference>
<dbReference type="Gene3D" id="3.40.50.2300">
    <property type="match status" value="1"/>
</dbReference>
<evidence type="ECO:0000256" key="7">
    <source>
        <dbReference type="SAM" id="MobiDB-lite"/>
    </source>
</evidence>
<feature type="region of interest" description="Disordered" evidence="7">
    <location>
        <begin position="498"/>
        <end position="542"/>
    </location>
</feature>
<dbReference type="SUPFAM" id="SSF56112">
    <property type="entry name" value="Protein kinase-like (PK-like)"/>
    <property type="match status" value="1"/>
</dbReference>
<dbReference type="Pfam" id="PF00512">
    <property type="entry name" value="HisKA"/>
    <property type="match status" value="1"/>
</dbReference>
<keyword evidence="3 6" id="KW-0597">Phosphoprotein</keyword>
<proteinExistence type="predicted"/>
<dbReference type="PROSITE" id="PS50011">
    <property type="entry name" value="PROTEIN_KINASE_DOM"/>
    <property type="match status" value="1"/>
</dbReference>
<comment type="catalytic activity">
    <reaction evidence="1">
        <text>ATP + protein L-histidine = ADP + protein N-phospho-L-histidine.</text>
        <dbReference type="EC" id="2.7.13.3"/>
    </reaction>
</comment>
<dbReference type="InterPro" id="IPR011006">
    <property type="entry name" value="CheY-like_superfamily"/>
</dbReference>
<accession>A0ABR4KRP1</accession>
<dbReference type="PROSITE" id="PS50110">
    <property type="entry name" value="RESPONSE_REGULATORY"/>
    <property type="match status" value="1"/>
</dbReference>
<evidence type="ECO:0000256" key="3">
    <source>
        <dbReference type="ARBA" id="ARBA00022553"/>
    </source>
</evidence>
<reference evidence="11 12" key="1">
    <citation type="submission" date="2024-07" db="EMBL/GenBank/DDBJ databases">
        <title>Section-level genome sequencing and comparative genomics of Aspergillus sections Usti and Cavernicolus.</title>
        <authorList>
            <consortium name="Lawrence Berkeley National Laboratory"/>
            <person name="Nybo J.L."/>
            <person name="Vesth T.C."/>
            <person name="Theobald S."/>
            <person name="Frisvad J.C."/>
            <person name="Larsen T.O."/>
            <person name="Kjaerboelling I."/>
            <person name="Rothschild-Mancinelli K."/>
            <person name="Lyhne E.K."/>
            <person name="Kogle M.E."/>
            <person name="Barry K."/>
            <person name="Clum A."/>
            <person name="Na H."/>
            <person name="Ledsgaard L."/>
            <person name="Lin J."/>
            <person name="Lipzen A."/>
            <person name="Kuo A."/>
            <person name="Riley R."/>
            <person name="Mondo S."/>
            <person name="Labutti K."/>
            <person name="Haridas S."/>
            <person name="Pangalinan J."/>
            <person name="Salamov A.A."/>
            <person name="Simmons B.A."/>
            <person name="Magnuson J.K."/>
            <person name="Chen J."/>
            <person name="Drula E."/>
            <person name="Henrissat B."/>
            <person name="Wiebenga A."/>
            <person name="Lubbers R.J."/>
            <person name="Gomes A.C."/>
            <person name="Makela M.R."/>
            <person name="Stajich J."/>
            <person name="Grigoriev I.V."/>
            <person name="Mortensen U.H."/>
            <person name="De Vries R.P."/>
            <person name="Baker S.E."/>
            <person name="Andersen M.R."/>
        </authorList>
    </citation>
    <scope>NUCLEOTIDE SEQUENCE [LARGE SCALE GENOMIC DNA]</scope>
    <source>
        <strain evidence="11 12">CBS 123904</strain>
    </source>
</reference>
<dbReference type="Gene3D" id="1.10.287.130">
    <property type="match status" value="1"/>
</dbReference>
<dbReference type="SUPFAM" id="SSF47384">
    <property type="entry name" value="Homodimeric domain of signal transducing histidine kinase"/>
    <property type="match status" value="1"/>
</dbReference>
<evidence type="ECO:0000256" key="5">
    <source>
        <dbReference type="ARBA" id="ARBA00022777"/>
    </source>
</evidence>
<evidence type="ECO:0000259" key="10">
    <source>
        <dbReference type="PROSITE" id="PS50110"/>
    </source>
</evidence>
<gene>
    <name evidence="11" type="ORF">BJY01DRAFT_204628</name>
</gene>
<feature type="domain" description="Response regulatory" evidence="10">
    <location>
        <begin position="2155"/>
        <end position="2278"/>
    </location>
</feature>
<dbReference type="SMART" id="SM00448">
    <property type="entry name" value="REC"/>
    <property type="match status" value="1"/>
</dbReference>
<dbReference type="Pfam" id="PF13185">
    <property type="entry name" value="GAF_2"/>
    <property type="match status" value="1"/>
</dbReference>
<dbReference type="InterPro" id="IPR004358">
    <property type="entry name" value="Sig_transdc_His_kin-like_C"/>
</dbReference>
<dbReference type="CDD" id="cd00082">
    <property type="entry name" value="HisKA"/>
    <property type="match status" value="1"/>
</dbReference>
<keyword evidence="5" id="KW-0418">Kinase</keyword>
<evidence type="ECO:0000313" key="11">
    <source>
        <dbReference type="EMBL" id="KAL2854936.1"/>
    </source>
</evidence>
<dbReference type="SUPFAM" id="SSF52540">
    <property type="entry name" value="P-loop containing nucleoside triphosphate hydrolases"/>
    <property type="match status" value="1"/>
</dbReference>
<dbReference type="InterPro" id="IPR011990">
    <property type="entry name" value="TPR-like_helical_dom_sf"/>
</dbReference>
<evidence type="ECO:0000259" key="9">
    <source>
        <dbReference type="PROSITE" id="PS50109"/>
    </source>
</evidence>
<dbReference type="InterPro" id="IPR000719">
    <property type="entry name" value="Prot_kinase_dom"/>
</dbReference>
<feature type="domain" description="Protein kinase" evidence="8">
    <location>
        <begin position="57"/>
        <end position="383"/>
    </location>
</feature>
<protein>
    <recommendedName>
        <fullName evidence="2">histidine kinase</fullName>
        <ecNumber evidence="2">2.7.13.3</ecNumber>
    </recommendedName>
</protein>
<dbReference type="SMART" id="SM00065">
    <property type="entry name" value="GAF"/>
    <property type="match status" value="1"/>
</dbReference>
<dbReference type="PRINTS" id="PR00344">
    <property type="entry name" value="BCTRLSENSOR"/>
</dbReference>
<feature type="compositionally biased region" description="Low complexity" evidence="7">
    <location>
        <begin position="498"/>
        <end position="518"/>
    </location>
</feature>
<dbReference type="InterPro" id="IPR041664">
    <property type="entry name" value="AAA_16"/>
</dbReference>
<dbReference type="PANTHER" id="PTHR43047">
    <property type="entry name" value="TWO-COMPONENT HISTIDINE PROTEIN KINASE"/>
    <property type="match status" value="1"/>
</dbReference>
<evidence type="ECO:0000313" key="12">
    <source>
        <dbReference type="Proteomes" id="UP001610446"/>
    </source>
</evidence>
<dbReference type="SUPFAM" id="SSF55874">
    <property type="entry name" value="ATPase domain of HSP90 chaperone/DNA topoisomerase II/histidine kinase"/>
    <property type="match status" value="1"/>
</dbReference>
<dbReference type="Gene3D" id="3.30.565.10">
    <property type="entry name" value="Histidine kinase-like ATPase, C-terminal domain"/>
    <property type="match status" value="1"/>
</dbReference>
<name>A0ABR4KRP1_9EURO</name>
<dbReference type="InterPro" id="IPR036890">
    <property type="entry name" value="HATPase_C_sf"/>
</dbReference>
<organism evidence="11 12">
    <name type="scientific">Aspergillus pseudoustus</name>
    <dbReference type="NCBI Taxonomy" id="1810923"/>
    <lineage>
        <taxon>Eukaryota</taxon>
        <taxon>Fungi</taxon>
        <taxon>Dikarya</taxon>
        <taxon>Ascomycota</taxon>
        <taxon>Pezizomycotina</taxon>
        <taxon>Eurotiomycetes</taxon>
        <taxon>Eurotiomycetidae</taxon>
        <taxon>Eurotiales</taxon>
        <taxon>Aspergillaceae</taxon>
        <taxon>Aspergillus</taxon>
        <taxon>Aspergillus subgen. Nidulantes</taxon>
    </lineage>
</organism>
<dbReference type="Pfam" id="PF00072">
    <property type="entry name" value="Response_reg"/>
    <property type="match status" value="1"/>
</dbReference>
<dbReference type="PANTHER" id="PTHR43047:SF46">
    <property type="entry name" value="HISTIDINE KINASE_RESPONSE REGULATOR, PUTATIVE (AFU_ORTHOLOGUE AFUA_3G12550)-RELATED"/>
    <property type="match status" value="1"/>
</dbReference>
<feature type="region of interest" description="Disordered" evidence="7">
    <location>
        <begin position="58"/>
        <end position="87"/>
    </location>
</feature>
<feature type="region of interest" description="Disordered" evidence="7">
    <location>
        <begin position="435"/>
        <end position="454"/>
    </location>
</feature>
<dbReference type="CDD" id="cd16922">
    <property type="entry name" value="HATPase_EvgS-ArcB-TorS-like"/>
    <property type="match status" value="1"/>
</dbReference>
<dbReference type="InterPro" id="IPR011009">
    <property type="entry name" value="Kinase-like_dom_sf"/>
</dbReference>
<dbReference type="Pfam" id="PF13191">
    <property type="entry name" value="AAA_16"/>
    <property type="match status" value="1"/>
</dbReference>
<dbReference type="InterPro" id="IPR003661">
    <property type="entry name" value="HisK_dim/P_dom"/>
</dbReference>
<dbReference type="Pfam" id="PF02518">
    <property type="entry name" value="HATPase_c"/>
    <property type="match status" value="1"/>
</dbReference>
<feature type="region of interest" description="Disordered" evidence="7">
    <location>
        <begin position="2293"/>
        <end position="2335"/>
    </location>
</feature>
<dbReference type="InterPro" id="IPR001789">
    <property type="entry name" value="Sig_transdc_resp-reg_receiver"/>
</dbReference>
<dbReference type="InterPro" id="IPR029016">
    <property type="entry name" value="GAF-like_dom_sf"/>
</dbReference>
<keyword evidence="12" id="KW-1185">Reference proteome</keyword>
<dbReference type="InterPro" id="IPR027417">
    <property type="entry name" value="P-loop_NTPase"/>
</dbReference>
<dbReference type="SUPFAM" id="SSF48452">
    <property type="entry name" value="TPR-like"/>
    <property type="match status" value="1"/>
</dbReference>
<dbReference type="SUPFAM" id="SSF52172">
    <property type="entry name" value="CheY-like"/>
    <property type="match status" value="1"/>
</dbReference>
<evidence type="ECO:0000259" key="8">
    <source>
        <dbReference type="PROSITE" id="PS50011"/>
    </source>
</evidence>
<evidence type="ECO:0000256" key="4">
    <source>
        <dbReference type="ARBA" id="ARBA00022679"/>
    </source>
</evidence>
<feature type="domain" description="Histidine kinase" evidence="9">
    <location>
        <begin position="1896"/>
        <end position="2119"/>
    </location>
</feature>
<dbReference type="EC" id="2.7.13.3" evidence="2"/>
<dbReference type="PROSITE" id="PS50109">
    <property type="entry name" value="HIS_KIN"/>
    <property type="match status" value="1"/>
</dbReference>
<dbReference type="Gene3D" id="1.10.510.10">
    <property type="entry name" value="Transferase(Phosphotransferase) domain 1"/>
    <property type="match status" value="1"/>
</dbReference>
<dbReference type="EMBL" id="JBFXLU010000012">
    <property type="protein sequence ID" value="KAL2854936.1"/>
    <property type="molecule type" value="Genomic_DNA"/>
</dbReference>
<feature type="compositionally biased region" description="Low complexity" evidence="7">
    <location>
        <begin position="64"/>
        <end position="74"/>
    </location>
</feature>
<feature type="compositionally biased region" description="Basic and acidic residues" evidence="7">
    <location>
        <begin position="2324"/>
        <end position="2335"/>
    </location>
</feature>
<keyword evidence="4" id="KW-0808">Transferase</keyword>
<dbReference type="Gene3D" id="3.30.450.40">
    <property type="match status" value="1"/>
</dbReference>
<feature type="compositionally biased region" description="Low complexity" evidence="7">
    <location>
        <begin position="2305"/>
        <end position="2318"/>
    </location>
</feature>
<dbReference type="InterPro" id="IPR036097">
    <property type="entry name" value="HisK_dim/P_sf"/>
</dbReference>
<dbReference type="Proteomes" id="UP001610446">
    <property type="component" value="Unassembled WGS sequence"/>
</dbReference>
<dbReference type="SUPFAM" id="SSF55781">
    <property type="entry name" value="GAF domain-like"/>
    <property type="match status" value="1"/>
</dbReference>
<evidence type="ECO:0000256" key="2">
    <source>
        <dbReference type="ARBA" id="ARBA00012438"/>
    </source>
</evidence>
<evidence type="ECO:0000256" key="1">
    <source>
        <dbReference type="ARBA" id="ARBA00000085"/>
    </source>
</evidence>
<feature type="modified residue" description="4-aspartylphosphate" evidence="6">
    <location>
        <position position="2209"/>
    </location>
</feature>
<sequence length="2335" mass="259627">MDDSQVLGEDLPLPPARLFQRLAQLPGYTWDQSIEPFHSTYNHWHVFGLRYAADPEVSTPLATSSGPSSIARSSPRTESRPPFRHHWRSSLSESSSELSLSRIDHDFIWIPVVARVSSHVVRLEREFHMMRSIVQTSDPDCNHTMRPIDLIRLPSDPGDPGPLLVAIFESPGTNMLRELIAFGPAWFAVGGRGESVEPSPGEQVPLSVFLDFSIGACDCLELLHYGLKTVHGEIRPDAFHFNREAGSVKLTNTGNGAKAFDNVLSEGWLSISRELGVKNKLQFIAPEQTGRMPTEPDSRTDIYALGVLFWTMLVGKPAFAGSDPVEVVQNVLGKKLPPVSAKRMDIPDAVSSVIQKMTHKTVNERYHTISSVKRDLTQISQLLGDGNSEALKDFQVAQRDVSSFFTLPSKMFGRQGEYEKVISVVERVHRRQQAAYSKASAQVPGRLGSTSSLSEGRVDSFDLASVSSDSGSFHLNPRANTNGTAAYNLGRVSTHESLYSTESSLSTPKPTSSKAKSPVDSRSSWDNAIDHETNSSGVTSSQNLENPLVTISKHKSVNKLRRHGKCEVITISGAAGIGKTDLLNRIQPAIRKLGYIGIARLDRARRVPFEPFAKILASLLRQIFSERDVTTDYHNTIRCALRPMWATLHRVLELPEHLMSPGTNDKQISPKCTAAQHILKDSTRGEPSKRLPLPRLDQGQSSVDFFLTNAASKNMRLMETFLEILKTLSQFRLISVCVDDLHYADDETMELITNIVRAKIPCVLILTSRKSELESDAIKALFENENPTVTRIVLRPLSEDEVMELVAATMHQPPNPQLTPLAAVIQEKSVGNPFYVRMMLETCYSKNCIWYSWKNSAWEFDLDRIFTEFVAPRYGEGLGIGFITRRLQEIPAGARSLLVWGALLGSPFSFSLVQKLLTSEFLYSSEDDEAVDLTCPHNANLIRQSEADIIVGLQNLVQSNIIIPGSTDDEFRFANDRFAQAASSLTEGRNVEKMHFIISQAMKKYYHDGRSRYAMARHVALASRIIKSRVVERLDYRKILWDAAQIAAQSGARPTALWYYRHCLSFLQDDPWDDNCIDVYYDETLRLHLAAAEMAWSQGQNADALSLLCKVFEYGKTAVCKSRAWITKAKIHAQMGDHPASMESLLTCLDELDVHLREPTTYEECDAAYKILRTHLVQADLDAIARTPVSKDINMITIGTVMAEAMAVTFWDDGLTFYRMAIEMMNLHLMQGGFVQICIGCSHLAMISFSRFRDLDLAVRLSELSVTLLERCPEPWTRSRGSLVHNFYIAHLRGPLANTLPALETCVETSSSLGDPYITLITMSAMAITRLALGHDLVHIETFCNETPVEMSDWENDTRGGASLVSVRQVSRALQGKTQYRHAETVLNDEHHNTQNFLDYLEKNASNPDRPRDIYYALMMIPLFLYGHHEKAIELAAGMMESISRLWSARATYVVYFYSALAHLTIHNDNPTTGYLDGKLETVLKYKAEIDFVRRACDANYGMWALMLEALLFEVRDNHTSALQAFEAAIDHCQVHQWPMEEALALELYGEFLVRRGAKRAARSVMQDAIAAWAAISAIGKVVQLTEKHEWLLRTATNSRSVDVGCQTVDSLLAINQDVVGQEHIGVGGGVGVAQTMQDDEHKHRWLEQSGVTAGERSLDISGVGLDIIDLSSILESSQVMSSELQIDNLMTKMIEIVLESCNGSDFAVIATNLDNNFTIAATGDLEKGQRSFVDGLPFSEMEDKMAQQITHYVMRTREEVLVHNVVEDERFSNVSESYQTRNPLGRSVIALPIMQAEHLLGVIQVEGKPNSFTQRNLVVLHLLCNQIGISLSNALLFREIRKVSATNASMVETQKRALTQAREAEQKAKVAEAEAKHNVKLKEDAAKAKSIFLANISHDLRTPMNGVIGLSELLKGTKLDREQDEYVESIRVCADTLLTLINDILDFSKLEAGKMKISTVPLNIRETISEVVRALRYTHRDRGLETIEDLDQVPPNLVVLGDPVRLHQIFMNLLSNSYKFTPKGSVTVSAKVSKEGKGRVRLECSVSDTGIGIPDEQKPRLFRPFSQADSSTARSYGGSGLGLSICKAIIEDVLGGAIWLESTPGAGTTVTFHLSFSKVKNEKAITPWSKVLDDKAAPRPTVRDLSMIPRDQIRICIAEDNPINQKIAVRFVSSLGLQCEAYSDGQQAVDALRARSEEGNPFHVVLMDVQMPVMDGYNATRALRKDPDPNVNEVLVIAMTASAIEGDREKCLDAGMNNYLPKPVRSNILSDMLDNYLSPIVSKLTKTRLAVRKRGSISAESGKSTSLSSPLPSSSSSDEPVNLEEKDVSRSLSS</sequence>
<dbReference type="CDD" id="cd17546">
    <property type="entry name" value="REC_hyHK_CKI1_RcsC-like"/>
    <property type="match status" value="1"/>
</dbReference>
<comment type="caution">
    <text evidence="11">The sequence shown here is derived from an EMBL/GenBank/DDBJ whole genome shotgun (WGS) entry which is preliminary data.</text>
</comment>